<comment type="caution">
    <text evidence="1">The sequence shown here is derived from an EMBL/GenBank/DDBJ whole genome shotgun (WGS) entry which is preliminary data.</text>
</comment>
<keyword evidence="2" id="KW-1185">Reference proteome</keyword>
<evidence type="ECO:0000313" key="2">
    <source>
        <dbReference type="Proteomes" id="UP000324222"/>
    </source>
</evidence>
<organism evidence="1 2">
    <name type="scientific">Portunus trituberculatus</name>
    <name type="common">Swimming crab</name>
    <name type="synonym">Neptunus trituberculatus</name>
    <dbReference type="NCBI Taxonomy" id="210409"/>
    <lineage>
        <taxon>Eukaryota</taxon>
        <taxon>Metazoa</taxon>
        <taxon>Ecdysozoa</taxon>
        <taxon>Arthropoda</taxon>
        <taxon>Crustacea</taxon>
        <taxon>Multicrustacea</taxon>
        <taxon>Malacostraca</taxon>
        <taxon>Eumalacostraca</taxon>
        <taxon>Eucarida</taxon>
        <taxon>Decapoda</taxon>
        <taxon>Pleocyemata</taxon>
        <taxon>Brachyura</taxon>
        <taxon>Eubrachyura</taxon>
        <taxon>Portunoidea</taxon>
        <taxon>Portunidae</taxon>
        <taxon>Portuninae</taxon>
        <taxon>Portunus</taxon>
    </lineage>
</organism>
<protein>
    <submittedName>
        <fullName evidence="1">Uncharacterized protein</fullName>
    </submittedName>
</protein>
<dbReference type="EMBL" id="VSRR010003773">
    <property type="protein sequence ID" value="MPC37399.1"/>
    <property type="molecule type" value="Genomic_DNA"/>
</dbReference>
<evidence type="ECO:0000313" key="1">
    <source>
        <dbReference type="EMBL" id="MPC37399.1"/>
    </source>
</evidence>
<reference evidence="1 2" key="1">
    <citation type="submission" date="2019-05" db="EMBL/GenBank/DDBJ databases">
        <title>Another draft genome of Portunus trituberculatus and its Hox gene families provides insights of decapod evolution.</title>
        <authorList>
            <person name="Jeong J.-H."/>
            <person name="Song I."/>
            <person name="Kim S."/>
            <person name="Choi T."/>
            <person name="Kim D."/>
            <person name="Ryu S."/>
            <person name="Kim W."/>
        </authorList>
    </citation>
    <scope>NUCLEOTIDE SEQUENCE [LARGE SCALE GENOMIC DNA]</scope>
    <source>
        <tissue evidence="1">Muscle</tissue>
    </source>
</reference>
<accession>A0A5B7EWK0</accession>
<dbReference type="AlphaFoldDB" id="A0A5B7EWK0"/>
<sequence length="123" mass="14123">MSGMEAYIPHSSKPWFNTACSRAIHDGGVAHKRQKIRPVSDYSLTHISPQFFFNILITVFLQLEIIKFYKSFLVLCNQCFILKHLPLSSLTEGIVDSVTRVVRWRQLKVARVHAAIGNNGFYR</sequence>
<gene>
    <name evidence="1" type="ORF">E2C01_030874</name>
</gene>
<proteinExistence type="predicted"/>
<dbReference type="Proteomes" id="UP000324222">
    <property type="component" value="Unassembled WGS sequence"/>
</dbReference>
<name>A0A5B7EWK0_PORTR</name>